<gene>
    <name evidence="5" type="ORF">SPAPADRAFT_69100</name>
</gene>
<dbReference type="OrthoDB" id="191139at2759"/>
<sequence>MVKQTKFYDPTTAPYLDPKKDRRVVFITGGNSGIGWYTCLHLYLHGYIVYVGGRTESKVVKAIDEIKAEARERQNRHFGELNYVYIDLTDLSTVPKAVETFGSKENKLDVLINNAGIMGVPYEETKDGYEIQYQVNFVSHLLLTLKMIPYLQAAAHPRIVNLASVGHNSEFKYFHPKNHYLKHFPNSVYTWIRYGKSKCSQIQSAKALAKHFPEILSVSVHPGIIVGTELYDHWRNIPGLKFVGNGVIGTMGKLMGVSNEEGSLATLKAAMDPELTLKDNGNYYVTGGILGSPSSVASKQSNVEETWKWNIEQLDKRGYHFDF</sequence>
<dbReference type="PRINTS" id="PR00081">
    <property type="entry name" value="GDHRDH"/>
</dbReference>
<dbReference type="InParanoid" id="G3AH01"/>
<accession>G3AH01</accession>
<dbReference type="GO" id="GO:0016491">
    <property type="term" value="F:oxidoreductase activity"/>
    <property type="evidence" value="ECO:0007669"/>
    <property type="project" value="UniProtKB-KW"/>
</dbReference>
<dbReference type="KEGG" id="spaa:SPAPADRAFT_69100"/>
<keyword evidence="6" id="KW-1185">Reference proteome</keyword>
<dbReference type="STRING" id="619300.G3AH01"/>
<organism evidence="6">
    <name type="scientific">Spathaspora passalidarum (strain NRRL Y-27907 / 11-Y1)</name>
    <dbReference type="NCBI Taxonomy" id="619300"/>
    <lineage>
        <taxon>Eukaryota</taxon>
        <taxon>Fungi</taxon>
        <taxon>Dikarya</taxon>
        <taxon>Ascomycota</taxon>
        <taxon>Saccharomycotina</taxon>
        <taxon>Pichiomycetes</taxon>
        <taxon>Debaryomycetaceae</taxon>
        <taxon>Spathaspora</taxon>
    </lineage>
</organism>
<dbReference type="OMA" id="DGHEAQW"/>
<reference evidence="5 6" key="1">
    <citation type="journal article" date="2011" name="Proc. Natl. Acad. Sci. U.S.A.">
        <title>Comparative genomics of xylose-fermenting fungi for enhanced biofuel production.</title>
        <authorList>
            <person name="Wohlbach D.J."/>
            <person name="Kuo A."/>
            <person name="Sato T.K."/>
            <person name="Potts K.M."/>
            <person name="Salamov A.A."/>
            <person name="LaButti K.M."/>
            <person name="Sun H."/>
            <person name="Clum A."/>
            <person name="Pangilinan J.L."/>
            <person name="Lindquist E.A."/>
            <person name="Lucas S."/>
            <person name="Lapidus A."/>
            <person name="Jin M."/>
            <person name="Gunawan C."/>
            <person name="Balan V."/>
            <person name="Dale B.E."/>
            <person name="Jeffries T.W."/>
            <person name="Zinkel R."/>
            <person name="Barry K.W."/>
            <person name="Grigoriev I.V."/>
            <person name="Gasch A.P."/>
        </authorList>
    </citation>
    <scope>NUCLEOTIDE SEQUENCE [LARGE SCALE GENOMIC DNA]</scope>
    <source>
        <strain evidence="6">NRRL Y-27907 / 11-Y1</strain>
    </source>
</reference>
<dbReference type="SUPFAM" id="SSF51735">
    <property type="entry name" value="NAD(P)-binding Rossmann-fold domains"/>
    <property type="match status" value="1"/>
</dbReference>
<dbReference type="AlphaFoldDB" id="G3AH01"/>
<protein>
    <submittedName>
        <fullName evidence="5">Uncharacterized protein</fullName>
    </submittedName>
</protein>
<keyword evidence="2" id="KW-0521">NADP</keyword>
<proteinExistence type="inferred from homology"/>
<evidence type="ECO:0000256" key="1">
    <source>
        <dbReference type="ARBA" id="ARBA00006484"/>
    </source>
</evidence>
<evidence type="ECO:0000256" key="2">
    <source>
        <dbReference type="ARBA" id="ARBA00022857"/>
    </source>
</evidence>
<dbReference type="PANTHER" id="PTHR24320:SF282">
    <property type="entry name" value="WW DOMAIN-CONTAINING OXIDOREDUCTASE"/>
    <property type="match status" value="1"/>
</dbReference>
<dbReference type="InterPro" id="IPR036291">
    <property type="entry name" value="NAD(P)-bd_dom_sf"/>
</dbReference>
<dbReference type="HOGENOM" id="CLU_010194_44_6_1"/>
<keyword evidence="3" id="KW-0560">Oxidoreductase</keyword>
<comment type="similarity">
    <text evidence="1 4">Belongs to the short-chain dehydrogenases/reductases (SDR) family.</text>
</comment>
<dbReference type="PANTHER" id="PTHR24320">
    <property type="entry name" value="RETINOL DEHYDROGENASE"/>
    <property type="match status" value="1"/>
</dbReference>
<evidence type="ECO:0000256" key="4">
    <source>
        <dbReference type="RuleBase" id="RU000363"/>
    </source>
</evidence>
<evidence type="ECO:0000313" key="5">
    <source>
        <dbReference type="EMBL" id="EGW34675.1"/>
    </source>
</evidence>
<dbReference type="eggNOG" id="KOG1208">
    <property type="taxonomic scope" value="Eukaryota"/>
</dbReference>
<dbReference type="RefSeq" id="XP_007372087.1">
    <property type="nucleotide sequence ID" value="XM_007372025.1"/>
</dbReference>
<dbReference type="InterPro" id="IPR002347">
    <property type="entry name" value="SDR_fam"/>
</dbReference>
<dbReference type="Gene3D" id="3.40.50.720">
    <property type="entry name" value="NAD(P)-binding Rossmann-like Domain"/>
    <property type="match status" value="1"/>
</dbReference>
<dbReference type="GeneID" id="18875254"/>
<evidence type="ECO:0000313" key="6">
    <source>
        <dbReference type="Proteomes" id="UP000000709"/>
    </source>
</evidence>
<dbReference type="Pfam" id="PF00106">
    <property type="entry name" value="adh_short"/>
    <property type="match status" value="1"/>
</dbReference>
<dbReference type="Proteomes" id="UP000000709">
    <property type="component" value="Unassembled WGS sequence"/>
</dbReference>
<name>G3AH01_SPAPN</name>
<evidence type="ECO:0000256" key="3">
    <source>
        <dbReference type="ARBA" id="ARBA00023002"/>
    </source>
</evidence>
<dbReference type="PRINTS" id="PR00080">
    <property type="entry name" value="SDRFAMILY"/>
</dbReference>
<dbReference type="EMBL" id="GL996499">
    <property type="protein sequence ID" value="EGW34675.1"/>
    <property type="molecule type" value="Genomic_DNA"/>
</dbReference>